<reference evidence="3" key="1">
    <citation type="submission" date="2022-01" db="EMBL/GenBank/DDBJ databases">
        <authorList>
            <person name="King R."/>
        </authorList>
    </citation>
    <scope>NUCLEOTIDE SEQUENCE</scope>
</reference>
<organism evidence="3 4">
    <name type="scientific">Chironomus riparius</name>
    <dbReference type="NCBI Taxonomy" id="315576"/>
    <lineage>
        <taxon>Eukaryota</taxon>
        <taxon>Metazoa</taxon>
        <taxon>Ecdysozoa</taxon>
        <taxon>Arthropoda</taxon>
        <taxon>Hexapoda</taxon>
        <taxon>Insecta</taxon>
        <taxon>Pterygota</taxon>
        <taxon>Neoptera</taxon>
        <taxon>Endopterygota</taxon>
        <taxon>Diptera</taxon>
        <taxon>Nematocera</taxon>
        <taxon>Chironomoidea</taxon>
        <taxon>Chironomidae</taxon>
        <taxon>Chironominae</taxon>
        <taxon>Chironomus</taxon>
    </lineage>
</organism>
<feature type="transmembrane region" description="Helical" evidence="2">
    <location>
        <begin position="6"/>
        <end position="25"/>
    </location>
</feature>
<keyword evidence="2" id="KW-0812">Transmembrane</keyword>
<sequence>MEILNLYLFFVLFLAILLWNIYILFKYQIDRRGHVIRLSDDVDSEGLLDSNSHQNVNQCESPPQYDTLADPPKYDELFGSCNDFSTNHL</sequence>
<evidence type="ECO:0000256" key="2">
    <source>
        <dbReference type="SAM" id="Phobius"/>
    </source>
</evidence>
<keyword evidence="2" id="KW-1133">Transmembrane helix</keyword>
<keyword evidence="4" id="KW-1185">Reference proteome</keyword>
<feature type="region of interest" description="Disordered" evidence="1">
    <location>
        <begin position="49"/>
        <end position="69"/>
    </location>
</feature>
<accession>A0A9N9WS00</accession>
<evidence type="ECO:0000313" key="4">
    <source>
        <dbReference type="Proteomes" id="UP001153620"/>
    </source>
</evidence>
<dbReference type="Proteomes" id="UP001153620">
    <property type="component" value="Chromosome 3"/>
</dbReference>
<gene>
    <name evidence="3" type="ORF">CHIRRI_LOCUS9612</name>
</gene>
<reference evidence="3" key="2">
    <citation type="submission" date="2022-10" db="EMBL/GenBank/DDBJ databases">
        <authorList>
            <consortium name="ENA_rothamsted_submissions"/>
            <consortium name="culmorum"/>
            <person name="King R."/>
        </authorList>
    </citation>
    <scope>NUCLEOTIDE SEQUENCE</scope>
</reference>
<keyword evidence="2" id="KW-0472">Membrane</keyword>
<dbReference type="AlphaFoldDB" id="A0A9N9WS00"/>
<dbReference type="EMBL" id="OU895879">
    <property type="protein sequence ID" value="CAG9806758.1"/>
    <property type="molecule type" value="Genomic_DNA"/>
</dbReference>
<name>A0A9N9WS00_9DIPT</name>
<protein>
    <submittedName>
        <fullName evidence="3">Uncharacterized protein</fullName>
    </submittedName>
</protein>
<proteinExistence type="predicted"/>
<evidence type="ECO:0000256" key="1">
    <source>
        <dbReference type="SAM" id="MobiDB-lite"/>
    </source>
</evidence>
<evidence type="ECO:0000313" key="3">
    <source>
        <dbReference type="EMBL" id="CAG9806758.1"/>
    </source>
</evidence>
<feature type="compositionally biased region" description="Polar residues" evidence="1">
    <location>
        <begin position="49"/>
        <end position="61"/>
    </location>
</feature>